<organism evidence="3 4">
    <name type="scientific">Peribacillus cavernae</name>
    <dbReference type="NCBI Taxonomy" id="1674310"/>
    <lineage>
        <taxon>Bacteria</taxon>
        <taxon>Bacillati</taxon>
        <taxon>Bacillota</taxon>
        <taxon>Bacilli</taxon>
        <taxon>Bacillales</taxon>
        <taxon>Bacillaceae</taxon>
        <taxon>Peribacillus</taxon>
    </lineage>
</organism>
<dbReference type="PANTHER" id="PTHR35568:SF1">
    <property type="entry name" value="TRANSCRIPTIONAL REGULATOR DAUR"/>
    <property type="match status" value="1"/>
</dbReference>
<dbReference type="AlphaFoldDB" id="A0A433HA27"/>
<dbReference type="InterPro" id="IPR039446">
    <property type="entry name" value="DauR-like"/>
</dbReference>
<evidence type="ECO:0000259" key="2">
    <source>
        <dbReference type="Pfam" id="PF13309"/>
    </source>
</evidence>
<dbReference type="OrthoDB" id="9796595at2"/>
<evidence type="ECO:0000259" key="1">
    <source>
        <dbReference type="Pfam" id="PF08348"/>
    </source>
</evidence>
<feature type="domain" description="Transcriptional regulator DauR-like HTH" evidence="2">
    <location>
        <begin position="149"/>
        <end position="209"/>
    </location>
</feature>
<dbReference type="RefSeq" id="WP_126867068.1">
    <property type="nucleotide sequence ID" value="NZ_JAUSTX010000011.1"/>
</dbReference>
<dbReference type="InterPro" id="IPR039445">
    <property type="entry name" value="DauR-like_HTH"/>
</dbReference>
<dbReference type="Proteomes" id="UP000267430">
    <property type="component" value="Unassembled WGS sequence"/>
</dbReference>
<keyword evidence="4" id="KW-1185">Reference proteome</keyword>
<dbReference type="Pfam" id="PF13309">
    <property type="entry name" value="HTH_22"/>
    <property type="match status" value="1"/>
</dbReference>
<dbReference type="InterPro" id="IPR013559">
    <property type="entry name" value="YheO"/>
</dbReference>
<dbReference type="Pfam" id="PF08348">
    <property type="entry name" value="PAS_6"/>
    <property type="match status" value="1"/>
</dbReference>
<feature type="domain" description="YheO-like" evidence="1">
    <location>
        <begin position="8"/>
        <end position="119"/>
    </location>
</feature>
<accession>A0A433HA27</accession>
<comment type="caution">
    <text evidence="3">The sequence shown here is derived from an EMBL/GenBank/DDBJ whole genome shotgun (WGS) entry which is preliminary data.</text>
</comment>
<dbReference type="EMBL" id="RYZZ01000043">
    <property type="protein sequence ID" value="RUQ25189.1"/>
    <property type="molecule type" value="Genomic_DNA"/>
</dbReference>
<gene>
    <name evidence="3" type="ORF">ELQ35_20650</name>
</gene>
<sequence length="219" mass="24577">MKKPHPILASYIPVVEGLARTFGEFCEVVLHDLRELPSTIIAIHHGHVSGRSLDAPITNLGLKILRSGKHHQDFILNYENKSVKDKMIKSSSIFIKDENQQEIGCLCINLDVTHLTMAETMLKSINSISQHEGQASTEESFATTISGLMEQIIEECIKKIGKPIPLMQKEEKMSFISLLDEAGLFQIKGAVQQIAELLSVSKYTIYNYIEKIEKNANRV</sequence>
<evidence type="ECO:0000313" key="4">
    <source>
        <dbReference type="Proteomes" id="UP000267430"/>
    </source>
</evidence>
<dbReference type="PANTHER" id="PTHR35568">
    <property type="entry name" value="TRANSCRIPTIONAL REGULATOR DAUR"/>
    <property type="match status" value="1"/>
</dbReference>
<protein>
    <recommendedName>
        <fullName evidence="5">Transcriptional regulator</fullName>
    </recommendedName>
</protein>
<evidence type="ECO:0008006" key="5">
    <source>
        <dbReference type="Google" id="ProtNLM"/>
    </source>
</evidence>
<evidence type="ECO:0000313" key="3">
    <source>
        <dbReference type="EMBL" id="RUQ25189.1"/>
    </source>
</evidence>
<proteinExistence type="predicted"/>
<reference evidence="3 4" key="1">
    <citation type="submission" date="2018-12" db="EMBL/GenBank/DDBJ databases">
        <title>Bacillus chawlae sp. nov., Bacillus glennii sp. nov., and Bacillus saganii sp. nov. Isolated from the Vehicle Assembly Building at Kennedy Space Center where the Viking Spacecraft were Assembled.</title>
        <authorList>
            <person name="Seuylemezian A."/>
            <person name="Vaishampayan P."/>
        </authorList>
    </citation>
    <scope>NUCLEOTIDE SEQUENCE [LARGE SCALE GENOMIC DNA]</scope>
    <source>
        <strain evidence="3 4">L5</strain>
    </source>
</reference>
<name>A0A433HA27_9BACI</name>